<comment type="caution">
    <text evidence="2">The sequence shown here is derived from an EMBL/GenBank/DDBJ whole genome shotgun (WGS) entry which is preliminary data.</text>
</comment>
<feature type="region of interest" description="Disordered" evidence="1">
    <location>
        <begin position="1"/>
        <end position="21"/>
    </location>
</feature>
<dbReference type="EMBL" id="QKYT01000922">
    <property type="protein sequence ID" value="RIA80665.1"/>
    <property type="molecule type" value="Genomic_DNA"/>
</dbReference>
<dbReference type="STRING" id="658196.A0A397S8N4"/>
<dbReference type="AlphaFoldDB" id="A0A397S8N4"/>
<protein>
    <submittedName>
        <fullName evidence="2">Uncharacterized protein</fullName>
    </submittedName>
</protein>
<reference evidence="2 3" key="1">
    <citation type="submission" date="2018-06" db="EMBL/GenBank/DDBJ databases">
        <title>Comparative genomics reveals the genomic features of Rhizophagus irregularis, R. cerebriforme, R. diaphanum and Gigaspora rosea, and their symbiotic lifestyle signature.</title>
        <authorList>
            <person name="Morin E."/>
            <person name="San Clemente H."/>
            <person name="Chen E.C.H."/>
            <person name="De La Providencia I."/>
            <person name="Hainaut M."/>
            <person name="Kuo A."/>
            <person name="Kohler A."/>
            <person name="Murat C."/>
            <person name="Tang N."/>
            <person name="Roy S."/>
            <person name="Loubradou J."/>
            <person name="Henrissat B."/>
            <person name="Grigoriev I.V."/>
            <person name="Corradi N."/>
            <person name="Roux C."/>
            <person name="Martin F.M."/>
        </authorList>
    </citation>
    <scope>NUCLEOTIDE SEQUENCE [LARGE SCALE GENOMIC DNA]</scope>
    <source>
        <strain evidence="2 3">DAOM 227022</strain>
    </source>
</reference>
<sequence length="116" mass="13670">MSNRRRENKDPRKEVEAHYKDFTTTSEDNLNVYDKEEIDALEWKQSTHKSPKKERIIDNSSPVSIPDEVWMIPPHCSPVEILGDKKFHLNRIAQLTSLIFKSSYTMRGLSDLKYYL</sequence>
<dbReference type="Proteomes" id="UP000265703">
    <property type="component" value="Unassembled WGS sequence"/>
</dbReference>
<gene>
    <name evidence="2" type="ORF">C1645_838294</name>
</gene>
<evidence type="ECO:0000256" key="1">
    <source>
        <dbReference type="SAM" id="MobiDB-lite"/>
    </source>
</evidence>
<organism evidence="2 3">
    <name type="scientific">Glomus cerebriforme</name>
    <dbReference type="NCBI Taxonomy" id="658196"/>
    <lineage>
        <taxon>Eukaryota</taxon>
        <taxon>Fungi</taxon>
        <taxon>Fungi incertae sedis</taxon>
        <taxon>Mucoromycota</taxon>
        <taxon>Glomeromycotina</taxon>
        <taxon>Glomeromycetes</taxon>
        <taxon>Glomerales</taxon>
        <taxon>Glomeraceae</taxon>
        <taxon>Glomus</taxon>
    </lineage>
</organism>
<accession>A0A397S8N4</accession>
<evidence type="ECO:0000313" key="2">
    <source>
        <dbReference type="EMBL" id="RIA80665.1"/>
    </source>
</evidence>
<keyword evidence="3" id="KW-1185">Reference proteome</keyword>
<name>A0A397S8N4_9GLOM</name>
<evidence type="ECO:0000313" key="3">
    <source>
        <dbReference type="Proteomes" id="UP000265703"/>
    </source>
</evidence>
<proteinExistence type="predicted"/>